<dbReference type="PANTHER" id="PTHR36039">
    <property type="match status" value="1"/>
</dbReference>
<dbReference type="EMBL" id="QUMQ01000001">
    <property type="protein sequence ID" value="REG00194.1"/>
    <property type="molecule type" value="Genomic_DNA"/>
</dbReference>
<dbReference type="RefSeq" id="WP_116071550.1">
    <property type="nucleotide sequence ID" value="NZ_BONB01000003.1"/>
</dbReference>
<keyword evidence="2" id="KW-1185">Reference proteome</keyword>
<dbReference type="PANTHER" id="PTHR36039:SF2">
    <property type="entry name" value="RNA LIGASE_CYCLIC NUCLEOTIDE PHOSPHODIESTERASE FAMILY PROTEIN"/>
    <property type="match status" value="1"/>
</dbReference>
<dbReference type="Pfam" id="PF13563">
    <property type="entry name" value="2_5_RNA_ligase2"/>
    <property type="match status" value="1"/>
</dbReference>
<proteinExistence type="predicted"/>
<sequence>MVAALELYLDTDATRRLRALWQALEAEGIPTLASLQDSRHRPHVSLAAASRLSPEAVAAALGDTAVGRGLVLDLDFVGQFVGRVLWLGITPTAALLDRHRVVHDRLAAGGVEVWEQYRPGRWVPHCTVSLRVPNPLMGAAVRRCLEILPLRATVTGASVTDHANDIAHALPG</sequence>
<gene>
    <name evidence="1" type="ORF">DFJ67_6245</name>
</gene>
<organism evidence="1 2">
    <name type="scientific">Asanoa ferruginea</name>
    <dbReference type="NCBI Taxonomy" id="53367"/>
    <lineage>
        <taxon>Bacteria</taxon>
        <taxon>Bacillati</taxon>
        <taxon>Actinomycetota</taxon>
        <taxon>Actinomycetes</taxon>
        <taxon>Micromonosporales</taxon>
        <taxon>Micromonosporaceae</taxon>
        <taxon>Asanoa</taxon>
    </lineage>
</organism>
<reference evidence="1 2" key="1">
    <citation type="submission" date="2018-08" db="EMBL/GenBank/DDBJ databases">
        <title>Sequencing the genomes of 1000 actinobacteria strains.</title>
        <authorList>
            <person name="Klenk H.-P."/>
        </authorList>
    </citation>
    <scope>NUCLEOTIDE SEQUENCE [LARGE SCALE GENOMIC DNA]</scope>
    <source>
        <strain evidence="1 2">DSM 44099</strain>
    </source>
</reference>
<dbReference type="Proteomes" id="UP000256913">
    <property type="component" value="Unassembled WGS sequence"/>
</dbReference>
<keyword evidence="1" id="KW-0436">Ligase</keyword>
<accession>A0A3D9ZVU2</accession>
<comment type="caution">
    <text evidence="1">The sequence shown here is derived from an EMBL/GenBank/DDBJ whole genome shotgun (WGS) entry which is preliminary data.</text>
</comment>
<name>A0A3D9ZVU2_9ACTN</name>
<protein>
    <submittedName>
        <fullName evidence="1">2'-5' RNA ligase superfamily protein</fullName>
    </submittedName>
</protein>
<dbReference type="SUPFAM" id="SSF55144">
    <property type="entry name" value="LigT-like"/>
    <property type="match status" value="1"/>
</dbReference>
<dbReference type="OrthoDB" id="3397424at2"/>
<dbReference type="AlphaFoldDB" id="A0A3D9ZVU2"/>
<evidence type="ECO:0000313" key="1">
    <source>
        <dbReference type="EMBL" id="REG00194.1"/>
    </source>
</evidence>
<dbReference type="Gene3D" id="3.90.1140.10">
    <property type="entry name" value="Cyclic phosphodiesterase"/>
    <property type="match status" value="1"/>
</dbReference>
<dbReference type="GO" id="GO:0016874">
    <property type="term" value="F:ligase activity"/>
    <property type="evidence" value="ECO:0007669"/>
    <property type="project" value="UniProtKB-KW"/>
</dbReference>
<evidence type="ECO:0000313" key="2">
    <source>
        <dbReference type="Proteomes" id="UP000256913"/>
    </source>
</evidence>
<dbReference type="InterPro" id="IPR009097">
    <property type="entry name" value="Cyclic_Pdiesterase"/>
</dbReference>